<dbReference type="SUPFAM" id="SSF57701">
    <property type="entry name" value="Zn2/Cys6 DNA-binding domain"/>
    <property type="match status" value="1"/>
</dbReference>
<sequence>MDGSEYRKSDKRRRRPALACGMCRKSKIRCDRNMPCSACVRSKHKTCVYEPAPTKANPRSAATAAASGSASPREVGGELSRIPISPAASSLASSIVDSTTTTAVSHDERIAASRRRSLAFVEDDIAFNRAARQSQAATAHDVDALQLRVKELERQLQAARVVTSQPNALFDAPKGPDVADLPVTYPTYLTDDIHTMSRSVMSKTRYFGQSHWMNIVHFLKPIMKVFENVSAEAKSEIVMLLHQNKLLGRTIKAQRMPGLTLNFGLSIPPRDVADKLVDGYLRTMESVYRILHVPSFKAEYEKYWTSPESVSQAFVIQLQLVMAVGAGVYDDLHSMRKAAVAWVYEAQYWLITPPQKSKLTVTGLQNLLLLHLAREVAGVSGDLTWISTGSLLRSAIAMGLHRDPRRLPKMGRMQAEMRRRLWNTTLELTLQSCLNGGAPPMISLNEFDTGSPSDCDDSDLEGSDEIQSEPAMAPAHGFTDMSAALALRKSFPIRLAIVKNLNDLNSLAKYDDTLKLNAQLQAAYKAAALSLKKLADGSSSGDRQPSQFQKELINFIFHYYFQAHHLPYLGRSFREPAYAFSRKIVVEMSLKLFSVVSESSSYGNSVGNVSGGSVPTQGPSPPFSAGSSTAATTPHDSTYAKTHNDLHRLAINSGGFLRNATNKSSMLIPLELQHLALEDAGLGLSTPRPDLLAAAADIPLWARRRIRSGETNIKGYILGCAIFHYVEGHAAGLDIRDLYAPCIEAATEGAREAGNLLRELLARQQLADGGDATTLNQQGVAGAGRPLAGGEFGVEGMDIDWDLDMSNALFEFTSIDDGFPMPGEPDFGLFNYGFDTAM</sequence>
<evidence type="ECO:0000313" key="11">
    <source>
        <dbReference type="Proteomes" id="UP001392437"/>
    </source>
</evidence>
<evidence type="ECO:0000259" key="9">
    <source>
        <dbReference type="PROSITE" id="PS50048"/>
    </source>
</evidence>
<keyword evidence="1" id="KW-0479">Metal-binding</keyword>
<name>A0AAW0QID3_9PEZI</name>
<dbReference type="PROSITE" id="PS00463">
    <property type="entry name" value="ZN2_CY6_FUNGAL_1"/>
    <property type="match status" value="1"/>
</dbReference>
<keyword evidence="11" id="KW-1185">Reference proteome</keyword>
<dbReference type="PANTHER" id="PTHR31944">
    <property type="entry name" value="HEME-RESPONSIVE ZINC FINGER TRANSCRIPTION FACTOR HAP1"/>
    <property type="match status" value="1"/>
</dbReference>
<organism evidence="10 11">
    <name type="scientific">Apiospora kogelbergensis</name>
    <dbReference type="NCBI Taxonomy" id="1337665"/>
    <lineage>
        <taxon>Eukaryota</taxon>
        <taxon>Fungi</taxon>
        <taxon>Dikarya</taxon>
        <taxon>Ascomycota</taxon>
        <taxon>Pezizomycotina</taxon>
        <taxon>Sordariomycetes</taxon>
        <taxon>Xylariomycetidae</taxon>
        <taxon>Amphisphaeriales</taxon>
        <taxon>Apiosporaceae</taxon>
        <taxon>Apiospora</taxon>
    </lineage>
</organism>
<feature type="region of interest" description="Disordered" evidence="8">
    <location>
        <begin position="608"/>
        <end position="635"/>
    </location>
</feature>
<dbReference type="InterPro" id="IPR001138">
    <property type="entry name" value="Zn2Cys6_DnaBD"/>
</dbReference>
<evidence type="ECO:0000256" key="7">
    <source>
        <dbReference type="SAM" id="Coils"/>
    </source>
</evidence>
<dbReference type="InterPro" id="IPR036864">
    <property type="entry name" value="Zn2-C6_fun-type_DNA-bd_sf"/>
</dbReference>
<comment type="caution">
    <text evidence="10">The sequence shown here is derived from an EMBL/GenBank/DDBJ whole genome shotgun (WGS) entry which is preliminary data.</text>
</comment>
<evidence type="ECO:0000256" key="2">
    <source>
        <dbReference type="ARBA" id="ARBA00022833"/>
    </source>
</evidence>
<evidence type="ECO:0000256" key="6">
    <source>
        <dbReference type="ARBA" id="ARBA00023242"/>
    </source>
</evidence>
<evidence type="ECO:0000313" key="10">
    <source>
        <dbReference type="EMBL" id="KAK8105292.1"/>
    </source>
</evidence>
<keyword evidence="4" id="KW-0238">DNA-binding</keyword>
<dbReference type="Gene3D" id="4.10.240.10">
    <property type="entry name" value="Zn(2)-C6 fungal-type DNA-binding domain"/>
    <property type="match status" value="1"/>
</dbReference>
<dbReference type="Proteomes" id="UP001392437">
    <property type="component" value="Unassembled WGS sequence"/>
</dbReference>
<dbReference type="Pfam" id="PF04082">
    <property type="entry name" value="Fungal_trans"/>
    <property type="match status" value="1"/>
</dbReference>
<dbReference type="Pfam" id="PF00172">
    <property type="entry name" value="Zn_clus"/>
    <property type="match status" value="1"/>
</dbReference>
<keyword evidence="3" id="KW-0805">Transcription regulation</keyword>
<accession>A0AAW0QID3</accession>
<dbReference type="PROSITE" id="PS50048">
    <property type="entry name" value="ZN2_CY6_FUNGAL_2"/>
    <property type="match status" value="1"/>
</dbReference>
<evidence type="ECO:0000256" key="8">
    <source>
        <dbReference type="SAM" id="MobiDB-lite"/>
    </source>
</evidence>
<proteinExistence type="predicted"/>
<gene>
    <name evidence="10" type="ORF">PG999_008651</name>
</gene>
<keyword evidence="6" id="KW-0539">Nucleus</keyword>
<protein>
    <recommendedName>
        <fullName evidence="9">Zn(2)-C6 fungal-type domain-containing protein</fullName>
    </recommendedName>
</protein>
<feature type="region of interest" description="Disordered" evidence="8">
    <location>
        <begin position="50"/>
        <end position="79"/>
    </location>
</feature>
<dbReference type="SMART" id="SM00906">
    <property type="entry name" value="Fungal_trans"/>
    <property type="match status" value="1"/>
</dbReference>
<keyword evidence="7" id="KW-0175">Coiled coil</keyword>
<evidence type="ECO:0000256" key="1">
    <source>
        <dbReference type="ARBA" id="ARBA00022723"/>
    </source>
</evidence>
<keyword evidence="5" id="KW-0804">Transcription</keyword>
<dbReference type="GO" id="GO:0006351">
    <property type="term" value="P:DNA-templated transcription"/>
    <property type="evidence" value="ECO:0007669"/>
    <property type="project" value="InterPro"/>
</dbReference>
<dbReference type="GO" id="GO:0005634">
    <property type="term" value="C:nucleus"/>
    <property type="evidence" value="ECO:0007669"/>
    <property type="project" value="TreeGrafter"/>
</dbReference>
<dbReference type="InterPro" id="IPR051430">
    <property type="entry name" value="Fungal_TF_Env_Response"/>
</dbReference>
<feature type="compositionally biased region" description="Polar residues" evidence="8">
    <location>
        <begin position="625"/>
        <end position="635"/>
    </location>
</feature>
<dbReference type="EMBL" id="JAQQWP010000008">
    <property type="protein sequence ID" value="KAK8105292.1"/>
    <property type="molecule type" value="Genomic_DNA"/>
</dbReference>
<feature type="compositionally biased region" description="Low complexity" evidence="8">
    <location>
        <begin position="60"/>
        <end position="71"/>
    </location>
</feature>
<feature type="coiled-coil region" evidence="7">
    <location>
        <begin position="135"/>
        <end position="162"/>
    </location>
</feature>
<dbReference type="InterPro" id="IPR007219">
    <property type="entry name" value="XnlR_reg_dom"/>
</dbReference>
<dbReference type="GO" id="GO:0000978">
    <property type="term" value="F:RNA polymerase II cis-regulatory region sequence-specific DNA binding"/>
    <property type="evidence" value="ECO:0007669"/>
    <property type="project" value="TreeGrafter"/>
</dbReference>
<dbReference type="CDD" id="cd00067">
    <property type="entry name" value="GAL4"/>
    <property type="match status" value="1"/>
</dbReference>
<evidence type="ECO:0000256" key="3">
    <source>
        <dbReference type="ARBA" id="ARBA00023015"/>
    </source>
</evidence>
<dbReference type="AlphaFoldDB" id="A0AAW0QID3"/>
<reference evidence="10 11" key="1">
    <citation type="submission" date="2023-01" db="EMBL/GenBank/DDBJ databases">
        <title>Analysis of 21 Apiospora genomes using comparative genomics revels a genus with tremendous synthesis potential of carbohydrate active enzymes and secondary metabolites.</title>
        <authorList>
            <person name="Sorensen T."/>
        </authorList>
    </citation>
    <scope>NUCLEOTIDE SEQUENCE [LARGE SCALE GENOMIC DNA]</scope>
    <source>
        <strain evidence="10 11">CBS 117206</strain>
    </source>
</reference>
<dbReference type="PANTHER" id="PTHR31944:SF131">
    <property type="entry name" value="HEME-RESPONSIVE ZINC FINGER TRANSCRIPTION FACTOR HAP1"/>
    <property type="match status" value="1"/>
</dbReference>
<dbReference type="GO" id="GO:0008270">
    <property type="term" value="F:zinc ion binding"/>
    <property type="evidence" value="ECO:0007669"/>
    <property type="project" value="InterPro"/>
</dbReference>
<evidence type="ECO:0000256" key="4">
    <source>
        <dbReference type="ARBA" id="ARBA00023125"/>
    </source>
</evidence>
<keyword evidence="2" id="KW-0862">Zinc</keyword>
<evidence type="ECO:0000256" key="5">
    <source>
        <dbReference type="ARBA" id="ARBA00023163"/>
    </source>
</evidence>
<dbReference type="SMART" id="SM00066">
    <property type="entry name" value="GAL4"/>
    <property type="match status" value="1"/>
</dbReference>
<dbReference type="GO" id="GO:0001228">
    <property type="term" value="F:DNA-binding transcription activator activity, RNA polymerase II-specific"/>
    <property type="evidence" value="ECO:0007669"/>
    <property type="project" value="TreeGrafter"/>
</dbReference>
<feature type="domain" description="Zn(2)-C6 fungal-type" evidence="9">
    <location>
        <begin position="19"/>
        <end position="49"/>
    </location>
</feature>
<dbReference type="CDD" id="cd12148">
    <property type="entry name" value="fungal_TF_MHR"/>
    <property type="match status" value="1"/>
</dbReference>